<dbReference type="PANTHER" id="PTHR30055">
    <property type="entry name" value="HTH-TYPE TRANSCRIPTIONAL REGULATOR RUTR"/>
    <property type="match status" value="1"/>
</dbReference>
<accession>A0A081B9I4</accession>
<dbReference type="STRING" id="1333998.M2A_1201"/>
<dbReference type="AlphaFoldDB" id="A0A081B9I4"/>
<dbReference type="eggNOG" id="COG1309">
    <property type="taxonomic scope" value="Bacteria"/>
</dbReference>
<dbReference type="InterPro" id="IPR050109">
    <property type="entry name" value="HTH-type_TetR-like_transc_reg"/>
</dbReference>
<proteinExistence type="predicted"/>
<keyword evidence="2 4" id="KW-0238">DNA-binding</keyword>
<dbReference type="PRINTS" id="PR00455">
    <property type="entry name" value="HTHTETR"/>
</dbReference>
<keyword evidence="1" id="KW-0805">Transcription regulation</keyword>
<evidence type="ECO:0000256" key="1">
    <source>
        <dbReference type="ARBA" id="ARBA00023015"/>
    </source>
</evidence>
<feature type="domain" description="HTH tetR-type" evidence="5">
    <location>
        <begin position="6"/>
        <end position="66"/>
    </location>
</feature>
<organism evidence="6 7">
    <name type="scientific">Tepidicaulis marinus</name>
    <dbReference type="NCBI Taxonomy" id="1333998"/>
    <lineage>
        <taxon>Bacteria</taxon>
        <taxon>Pseudomonadati</taxon>
        <taxon>Pseudomonadota</taxon>
        <taxon>Alphaproteobacteria</taxon>
        <taxon>Hyphomicrobiales</taxon>
        <taxon>Parvibaculaceae</taxon>
        <taxon>Tepidicaulis</taxon>
    </lineage>
</organism>
<evidence type="ECO:0000313" key="7">
    <source>
        <dbReference type="Proteomes" id="UP000028702"/>
    </source>
</evidence>
<feature type="DNA-binding region" description="H-T-H motif" evidence="4">
    <location>
        <begin position="29"/>
        <end position="48"/>
    </location>
</feature>
<dbReference type="InterPro" id="IPR001647">
    <property type="entry name" value="HTH_TetR"/>
</dbReference>
<dbReference type="EMBL" id="BBIO01000005">
    <property type="protein sequence ID" value="GAK44702.1"/>
    <property type="molecule type" value="Genomic_DNA"/>
</dbReference>
<dbReference type="Pfam" id="PF00440">
    <property type="entry name" value="TetR_N"/>
    <property type="match status" value="1"/>
</dbReference>
<sequence length="227" mass="24509">MRKKSPDRLEAIVEAALTCFSQAGYARTQMADVARAAHVSAGTLYLYAASKEALLHLAVLKAAGEPLEGLELPFATEGLDAVNATIRGIAGEEGLWPELGKALESGKAPSRAGLQAIGAELYDLLVPVRRAVWLLDKLVLDIPEIDQTYADVMRGRYIADLSALIARLPGAASPMEQRLKARMAIEIISWAAMHRRKESERHSFAPLSEEDIRRAATAAFAASFLSA</sequence>
<dbReference type="SUPFAM" id="SSF46689">
    <property type="entry name" value="Homeodomain-like"/>
    <property type="match status" value="1"/>
</dbReference>
<protein>
    <submittedName>
        <fullName evidence="6">Regulatory protein TetR</fullName>
    </submittedName>
</protein>
<dbReference type="PANTHER" id="PTHR30055:SF234">
    <property type="entry name" value="HTH-TYPE TRANSCRIPTIONAL REGULATOR BETI"/>
    <property type="match status" value="1"/>
</dbReference>
<reference evidence="6 7" key="1">
    <citation type="submission" date="2014-07" db="EMBL/GenBank/DDBJ databases">
        <title>Tepidicaulis marinum gen. nov., sp. nov., a novel marine bacterium denitrifying nitrate to nitrous oxide strictly under microaerobic conditions.</title>
        <authorList>
            <person name="Takeuchi M."/>
            <person name="Yamagishi T."/>
            <person name="Kamagata Y."/>
            <person name="Oshima K."/>
            <person name="Hattori M."/>
            <person name="Katayama T."/>
            <person name="Hanada S."/>
            <person name="Tamaki H."/>
            <person name="Marumo K."/>
            <person name="Maeda H."/>
            <person name="Nedachi M."/>
            <person name="Iwasaki W."/>
            <person name="Suwa Y."/>
            <person name="Sakata S."/>
        </authorList>
    </citation>
    <scope>NUCLEOTIDE SEQUENCE [LARGE SCALE GENOMIC DNA]</scope>
    <source>
        <strain evidence="6 7">MA2</strain>
    </source>
</reference>
<evidence type="ECO:0000313" key="6">
    <source>
        <dbReference type="EMBL" id="GAK44702.1"/>
    </source>
</evidence>
<gene>
    <name evidence="6" type="ORF">M2A_1201</name>
</gene>
<evidence type="ECO:0000256" key="4">
    <source>
        <dbReference type="PROSITE-ProRule" id="PRU00335"/>
    </source>
</evidence>
<dbReference type="Proteomes" id="UP000028702">
    <property type="component" value="Unassembled WGS sequence"/>
</dbReference>
<dbReference type="PROSITE" id="PS50977">
    <property type="entry name" value="HTH_TETR_2"/>
    <property type="match status" value="1"/>
</dbReference>
<comment type="caution">
    <text evidence="6">The sequence shown here is derived from an EMBL/GenBank/DDBJ whole genome shotgun (WGS) entry which is preliminary data.</text>
</comment>
<dbReference type="InterPro" id="IPR009057">
    <property type="entry name" value="Homeodomain-like_sf"/>
</dbReference>
<keyword evidence="7" id="KW-1185">Reference proteome</keyword>
<evidence type="ECO:0000256" key="3">
    <source>
        <dbReference type="ARBA" id="ARBA00023163"/>
    </source>
</evidence>
<evidence type="ECO:0000259" key="5">
    <source>
        <dbReference type="PROSITE" id="PS50977"/>
    </source>
</evidence>
<dbReference type="Gene3D" id="1.10.357.10">
    <property type="entry name" value="Tetracycline Repressor, domain 2"/>
    <property type="match status" value="1"/>
</dbReference>
<dbReference type="RefSeq" id="WP_052379244.1">
    <property type="nucleotide sequence ID" value="NZ_BBIO01000005.1"/>
</dbReference>
<dbReference type="GO" id="GO:0003700">
    <property type="term" value="F:DNA-binding transcription factor activity"/>
    <property type="evidence" value="ECO:0007669"/>
    <property type="project" value="TreeGrafter"/>
</dbReference>
<dbReference type="GO" id="GO:0000976">
    <property type="term" value="F:transcription cis-regulatory region binding"/>
    <property type="evidence" value="ECO:0007669"/>
    <property type="project" value="TreeGrafter"/>
</dbReference>
<keyword evidence="3" id="KW-0804">Transcription</keyword>
<evidence type="ECO:0000256" key="2">
    <source>
        <dbReference type="ARBA" id="ARBA00023125"/>
    </source>
</evidence>
<name>A0A081B9I4_9HYPH</name>